<evidence type="ECO:0000256" key="10">
    <source>
        <dbReference type="SAM" id="MobiDB-lite"/>
    </source>
</evidence>
<accession>W5JW22</accession>
<evidence type="ECO:0000256" key="4">
    <source>
        <dbReference type="ARBA" id="ARBA00022737"/>
    </source>
</evidence>
<dbReference type="PROSITE" id="PS00028">
    <property type="entry name" value="ZINC_FINGER_C2H2_1"/>
    <property type="match status" value="11"/>
</dbReference>
<dbReference type="FunFam" id="3.30.160.60:FF:000478">
    <property type="entry name" value="Zinc finger protein 133"/>
    <property type="match status" value="1"/>
</dbReference>
<dbReference type="FunFam" id="3.30.160.60:FF:000690">
    <property type="entry name" value="Zinc finger protein 354C"/>
    <property type="match status" value="1"/>
</dbReference>
<feature type="domain" description="C2H2-type" evidence="11">
    <location>
        <begin position="725"/>
        <end position="754"/>
    </location>
</feature>
<feature type="domain" description="C2H2-type" evidence="11">
    <location>
        <begin position="669"/>
        <end position="696"/>
    </location>
</feature>
<dbReference type="EnsemblMetazoa" id="ADAC000882-RA">
    <property type="protein sequence ID" value="ADAC000882-PA"/>
    <property type="gene ID" value="ADAC000882"/>
</dbReference>
<dbReference type="FunFam" id="3.30.160.60:FF:001235">
    <property type="entry name" value="Si:ch211-119o8.6"/>
    <property type="match status" value="1"/>
</dbReference>
<feature type="domain" description="C2H2-type" evidence="11">
    <location>
        <begin position="583"/>
        <end position="610"/>
    </location>
</feature>
<feature type="domain" description="C2H2-type" evidence="11">
    <location>
        <begin position="697"/>
        <end position="724"/>
    </location>
</feature>
<evidence type="ECO:0000256" key="7">
    <source>
        <dbReference type="ARBA" id="ARBA00022843"/>
    </source>
</evidence>
<dbReference type="Gene3D" id="3.30.160.60">
    <property type="entry name" value="Classic Zinc Finger"/>
    <property type="match status" value="11"/>
</dbReference>
<reference evidence="13" key="4">
    <citation type="submission" date="2015-06" db="UniProtKB">
        <authorList>
            <consortium name="EnsemblMetazoa"/>
        </authorList>
    </citation>
    <scope>IDENTIFICATION</scope>
</reference>
<dbReference type="VEuPathDB" id="VectorBase:ADAC000882"/>
<dbReference type="Pfam" id="PF00096">
    <property type="entry name" value="zf-C2H2"/>
    <property type="match status" value="10"/>
</dbReference>
<keyword evidence="5 9" id="KW-0863">Zinc-finger</keyword>
<dbReference type="PANTHER" id="PTHR23234:SF10">
    <property type="entry name" value="RIKEN CDNA 6720489N17 GENE-RELATED"/>
    <property type="match status" value="1"/>
</dbReference>
<dbReference type="GO" id="GO:0043565">
    <property type="term" value="F:sequence-specific DNA binding"/>
    <property type="evidence" value="ECO:0007669"/>
    <property type="project" value="UniProtKB-ARBA"/>
</dbReference>
<dbReference type="VEuPathDB" id="VectorBase:ADAR2_003959"/>
<comment type="similarity">
    <text evidence="1">Belongs to the krueppel C2H2-type zinc-finger protein family.</text>
</comment>
<evidence type="ECO:0000256" key="9">
    <source>
        <dbReference type="PROSITE-ProRule" id="PRU00042"/>
    </source>
</evidence>
<dbReference type="OMA" id="CERCDEV"/>
<dbReference type="AlphaFoldDB" id="W5JW22"/>
<feature type="domain" description="C2H2-type" evidence="11">
    <location>
        <begin position="555"/>
        <end position="582"/>
    </location>
</feature>
<dbReference type="PROSITE" id="PS50157">
    <property type="entry name" value="ZINC_FINGER_C2H2_2"/>
    <property type="match status" value="12"/>
</dbReference>
<dbReference type="Proteomes" id="UP000000673">
    <property type="component" value="Unassembled WGS sequence"/>
</dbReference>
<feature type="region of interest" description="Disordered" evidence="10">
    <location>
        <begin position="195"/>
        <end position="215"/>
    </location>
</feature>
<keyword evidence="14" id="KW-1185">Reference proteome</keyword>
<dbReference type="SMART" id="SM00355">
    <property type="entry name" value="ZnF_C2H2"/>
    <property type="match status" value="13"/>
</dbReference>
<evidence type="ECO:0000256" key="8">
    <source>
        <dbReference type="ARBA" id="ARBA00023125"/>
    </source>
</evidence>
<dbReference type="STRING" id="43151.W5JW22"/>
<feature type="domain" description="C2H2-type" evidence="11">
    <location>
        <begin position="441"/>
        <end position="468"/>
    </location>
</feature>
<feature type="region of interest" description="Disordered" evidence="10">
    <location>
        <begin position="781"/>
        <end position="806"/>
    </location>
</feature>
<keyword evidence="2" id="KW-1017">Isopeptide bond</keyword>
<evidence type="ECO:0000256" key="3">
    <source>
        <dbReference type="ARBA" id="ARBA00022723"/>
    </source>
</evidence>
<evidence type="ECO:0000259" key="11">
    <source>
        <dbReference type="PROSITE" id="PS50157"/>
    </source>
</evidence>
<feature type="domain" description="C2H2-type" evidence="11">
    <location>
        <begin position="611"/>
        <end position="639"/>
    </location>
</feature>
<dbReference type="GO" id="GO:0048598">
    <property type="term" value="P:embryonic morphogenesis"/>
    <property type="evidence" value="ECO:0007669"/>
    <property type="project" value="UniProtKB-ARBA"/>
</dbReference>
<feature type="domain" description="C2H2-type" evidence="11">
    <location>
        <begin position="498"/>
        <end position="525"/>
    </location>
</feature>
<organism evidence="12">
    <name type="scientific">Anopheles darlingi</name>
    <name type="common">Mosquito</name>
    <dbReference type="NCBI Taxonomy" id="43151"/>
    <lineage>
        <taxon>Eukaryota</taxon>
        <taxon>Metazoa</taxon>
        <taxon>Ecdysozoa</taxon>
        <taxon>Arthropoda</taxon>
        <taxon>Hexapoda</taxon>
        <taxon>Insecta</taxon>
        <taxon>Pterygota</taxon>
        <taxon>Neoptera</taxon>
        <taxon>Endopterygota</taxon>
        <taxon>Diptera</taxon>
        <taxon>Nematocera</taxon>
        <taxon>Culicoidea</taxon>
        <taxon>Culicidae</taxon>
        <taxon>Anophelinae</taxon>
        <taxon>Anopheles</taxon>
    </lineage>
</organism>
<gene>
    <name evidence="12" type="ORF">AND_000882</name>
</gene>
<dbReference type="GO" id="GO:0005634">
    <property type="term" value="C:nucleus"/>
    <property type="evidence" value="ECO:0007669"/>
    <property type="project" value="UniProtKB-ARBA"/>
</dbReference>
<reference evidence="12 14" key="1">
    <citation type="journal article" date="2010" name="BMC Genomics">
        <title>Combination of measures distinguishes pre-miRNAs from other stem-loops in the genome of the newly sequenced Anopheles darlingi.</title>
        <authorList>
            <person name="Mendes N.D."/>
            <person name="Freitas A.T."/>
            <person name="Vasconcelos A.T."/>
            <person name="Sagot M.F."/>
        </authorList>
    </citation>
    <scope>NUCLEOTIDE SEQUENCE</scope>
</reference>
<feature type="domain" description="C2H2-type" evidence="11">
    <location>
        <begin position="410"/>
        <end position="437"/>
    </location>
</feature>
<dbReference type="InterPro" id="IPR036236">
    <property type="entry name" value="Znf_C2H2_sf"/>
</dbReference>
<evidence type="ECO:0000313" key="13">
    <source>
        <dbReference type="EnsemblMetazoa" id="ADAC000882-PA"/>
    </source>
</evidence>
<sequence>MRHDDPVSAELEQPEQPFHFPYCYICNTPDLQTETGNLCMLFQAEQNGYSASKTLTEILQIDVTPELCHSQLICINCNLLCVEYQQLLERVETIRIQMTVAYNQTVMKLAGLTEKVLKDTPVTDENLEQALQSFEKGFMSIDEVFQMEGLVADSIIEDPSSDHIEGVLPKLTLDWHAATTDQPIDSSILLSSATMADEQPQLDEQPPQAIDPEPEQTLTTDQNVVSSHLGPDEATLIAPDTGAPADCDISNDDKLHSLIADRIVEVKADDGTVMYCVYENVIESYSDQEEAPPEVMMDGNDGVDAVTNDDDDDDDAVEYDEVIVESSEPAVTEHTPGVPPPTSSFLDEIQEQPAPTGNNETNELAITQPLFFKVEDLYYCTACSTQGKMKGDHVKGIAHHLKVEHGEKILVCERCDEVFRSRSTYNKHMDQHMADDCGGDFSCDICATKFYSVRALRIHHKNHVPASKLWSCDLCDKKYVTKSLLEVHMNTHTGERPYQCTVCSKDFSSKYVLAVHMKTHSERERNFVCTVCNASFFKRNNLMQHERIHLGLKEYMCRDCGKQFLSQHNLNVHRIIHAGHKPFSCRTCGKAFARKAELIDHERIHTGEKPFACDICDARFAQRSNLHSHRRVTHMNDKRFKCEICGACFKRRRLLVYHERSMHTGERPYKCDQCKATFAYPEHFQKHKRIHNGTKPFSCEVCNKSFNTRDNRNAHRYVHSDKKPFECVTCGAGFMRKSHLYGHMQKFGHLNDTIIVNQPHIKPNDTLDFTHESITFATADAPAGEDTGEPTEPGAAVDSGSESVAGHHSRQIIIEGEEETEETIDDIIETDEYYIEQEDDEVEGILEDTSNSTSVPIADLQMVQSGIDDDSAIE</sequence>
<keyword evidence="6" id="KW-0862">Zinc</keyword>
<feature type="domain" description="C2H2-type" evidence="11">
    <location>
        <begin position="527"/>
        <end position="554"/>
    </location>
</feature>
<feature type="domain" description="C2H2-type" evidence="11">
    <location>
        <begin position="640"/>
        <end position="668"/>
    </location>
</feature>
<reference evidence="12" key="3">
    <citation type="journal article" date="2013" name="Nucleic Acids Res.">
        <title>The genome of Anopheles darlingi, the main neotropical malaria vector.</title>
        <authorList>
            <person name="Marinotti O."/>
            <person name="Cerqueira G.C."/>
            <person name="de Almeida L.G."/>
            <person name="Ferro M.I."/>
            <person name="Loreto E.L."/>
            <person name="Zaha A."/>
            <person name="Teixeira S.M."/>
            <person name="Wespiser A.R."/>
            <person name="Almeida E Silva A."/>
            <person name="Schlindwein A.D."/>
            <person name="Pacheco A.C."/>
            <person name="Silva A.L."/>
            <person name="Graveley B.R."/>
            <person name="Walenz B.P."/>
            <person name="Lima Bde A."/>
            <person name="Ribeiro C.A."/>
            <person name="Nunes-Silva C.G."/>
            <person name="de Carvalho C.R."/>
            <person name="Soares C.M."/>
            <person name="de Menezes C.B."/>
            <person name="Matiolli C."/>
            <person name="Caffrey D."/>
            <person name="Araujo D.A."/>
            <person name="de Oliveira D.M."/>
            <person name="Golenbock D."/>
            <person name="Grisard E.C."/>
            <person name="Fantinatti-Garboggini F."/>
            <person name="de Carvalho F.M."/>
            <person name="Barcellos F.G."/>
            <person name="Prosdocimi F."/>
            <person name="May G."/>
            <person name="Azevedo Junior G.M."/>
            <person name="Guimaraes G.M."/>
            <person name="Goldman G.H."/>
            <person name="Padilha I.Q."/>
            <person name="Batista Jda S."/>
            <person name="Ferro J.A."/>
            <person name="Ribeiro J.M."/>
            <person name="Fietto J.L."/>
            <person name="Dabbas K.M."/>
            <person name="Cerdeira L."/>
            <person name="Agnez-Lima L.F."/>
            <person name="Brocchi M."/>
            <person name="de Carvalho M.O."/>
            <person name="Teixeira Mde M."/>
            <person name="Diniz Maia Mde M."/>
            <person name="Goldman M.H."/>
            <person name="Cruz Schneider M.P."/>
            <person name="Felipe M.S."/>
            <person name="Hungria M."/>
            <person name="Nicolas M.F."/>
            <person name="Pereira M."/>
            <person name="Montes M.A."/>
            <person name="Cantao M.E."/>
            <person name="Vincentz M."/>
            <person name="Rafael M.S."/>
            <person name="Silverman N."/>
            <person name="Stoco P.H."/>
            <person name="Souza R.C."/>
            <person name="Vicentini R."/>
            <person name="Gazzinelli R.T."/>
            <person name="Neves Rde O."/>
            <person name="Silva R."/>
            <person name="Astolfi-Filho S."/>
            <person name="Maciel T.E."/>
            <person name="Urmenyi T.P."/>
            <person name="Tadei W.P."/>
            <person name="Camargo E.P."/>
            <person name="de Vasconcelos A.T."/>
        </authorList>
    </citation>
    <scope>NUCLEOTIDE SEQUENCE</scope>
</reference>
<evidence type="ECO:0000256" key="6">
    <source>
        <dbReference type="ARBA" id="ARBA00022833"/>
    </source>
</evidence>
<dbReference type="eggNOG" id="KOG1721">
    <property type="taxonomic scope" value="Eukaryota"/>
</dbReference>
<name>W5JW22_ANODA</name>
<feature type="compositionally biased region" description="Low complexity" evidence="10">
    <location>
        <begin position="197"/>
        <end position="208"/>
    </location>
</feature>
<dbReference type="GO" id="GO:0040029">
    <property type="term" value="P:epigenetic regulation of gene expression"/>
    <property type="evidence" value="ECO:0007669"/>
    <property type="project" value="UniProtKB-ARBA"/>
</dbReference>
<dbReference type="InterPro" id="IPR013087">
    <property type="entry name" value="Znf_C2H2_type"/>
</dbReference>
<dbReference type="GO" id="GO:0003682">
    <property type="term" value="F:chromatin binding"/>
    <property type="evidence" value="ECO:0007669"/>
    <property type="project" value="UniProtKB-ARBA"/>
</dbReference>
<keyword evidence="4" id="KW-0677">Repeat</keyword>
<evidence type="ECO:0000313" key="14">
    <source>
        <dbReference type="Proteomes" id="UP000000673"/>
    </source>
</evidence>
<dbReference type="EMBL" id="ADMH02000225">
    <property type="protein sequence ID" value="ETN67310.1"/>
    <property type="molecule type" value="Genomic_DNA"/>
</dbReference>
<evidence type="ECO:0000256" key="5">
    <source>
        <dbReference type="ARBA" id="ARBA00022771"/>
    </source>
</evidence>
<keyword evidence="3" id="KW-0479">Metal-binding</keyword>
<proteinExistence type="inferred from homology"/>
<keyword evidence="8" id="KW-0238">DNA-binding</keyword>
<dbReference type="FunFam" id="3.30.160.60:FF:000446">
    <property type="entry name" value="Zinc finger protein"/>
    <property type="match status" value="1"/>
</dbReference>
<feature type="region of interest" description="Disordered" evidence="10">
    <location>
        <begin position="327"/>
        <end position="361"/>
    </location>
</feature>
<dbReference type="InterPro" id="IPR050758">
    <property type="entry name" value="Znf_C2H2-type"/>
</dbReference>
<dbReference type="GO" id="GO:0000785">
    <property type="term" value="C:chromatin"/>
    <property type="evidence" value="ECO:0007669"/>
    <property type="project" value="UniProtKB-ARBA"/>
</dbReference>
<feature type="domain" description="C2H2-type" evidence="11">
    <location>
        <begin position="470"/>
        <end position="497"/>
    </location>
</feature>
<keyword evidence="7" id="KW-0832">Ubl conjugation</keyword>
<dbReference type="GO" id="GO:0048729">
    <property type="term" value="P:tissue morphogenesis"/>
    <property type="evidence" value="ECO:0007669"/>
    <property type="project" value="UniProtKB-ARBA"/>
</dbReference>
<dbReference type="GO" id="GO:0008270">
    <property type="term" value="F:zinc ion binding"/>
    <property type="evidence" value="ECO:0007669"/>
    <property type="project" value="UniProtKB-KW"/>
</dbReference>
<evidence type="ECO:0000256" key="1">
    <source>
        <dbReference type="ARBA" id="ARBA00006991"/>
    </source>
</evidence>
<protein>
    <recommendedName>
        <fullName evidence="11">C2H2-type domain-containing protein</fullName>
    </recommendedName>
</protein>
<dbReference type="SUPFAM" id="SSF57667">
    <property type="entry name" value="beta-beta-alpha zinc fingers"/>
    <property type="match status" value="6"/>
</dbReference>
<dbReference type="PANTHER" id="PTHR23234">
    <property type="entry name" value="ZNF44 PROTEIN"/>
    <property type="match status" value="1"/>
</dbReference>
<reference evidence="12" key="2">
    <citation type="submission" date="2010-05" db="EMBL/GenBank/DDBJ databases">
        <authorList>
            <person name="Almeida L.G."/>
            <person name="Nicolas M.F."/>
            <person name="Souza R.C."/>
            <person name="Vasconcelos A.T.R."/>
        </authorList>
    </citation>
    <scope>NUCLEOTIDE SEQUENCE</scope>
</reference>
<dbReference type="FunFam" id="3.30.160.60:FF:000100">
    <property type="entry name" value="Zinc finger 45-like"/>
    <property type="match status" value="1"/>
</dbReference>
<evidence type="ECO:0000256" key="2">
    <source>
        <dbReference type="ARBA" id="ARBA00022499"/>
    </source>
</evidence>
<dbReference type="FunFam" id="3.30.160.60:FF:000624">
    <property type="entry name" value="zinc finger protein 697"/>
    <property type="match status" value="1"/>
</dbReference>
<dbReference type="HOGENOM" id="CLU_012685_0_0_1"/>
<evidence type="ECO:0000313" key="12">
    <source>
        <dbReference type="EMBL" id="ETN67310.1"/>
    </source>
</evidence>